<dbReference type="EMBL" id="CCKQ01007328">
    <property type="protein sequence ID" value="CDW78685.1"/>
    <property type="molecule type" value="Genomic_DNA"/>
</dbReference>
<accession>A0A078A8T7</accession>
<dbReference type="GO" id="GO:0005634">
    <property type="term" value="C:nucleus"/>
    <property type="evidence" value="ECO:0007669"/>
    <property type="project" value="TreeGrafter"/>
</dbReference>
<evidence type="ECO:0000313" key="2">
    <source>
        <dbReference type="Proteomes" id="UP000039865"/>
    </source>
</evidence>
<dbReference type="OrthoDB" id="421951at2759"/>
<organism evidence="1 2">
    <name type="scientific">Stylonychia lemnae</name>
    <name type="common">Ciliate</name>
    <dbReference type="NCBI Taxonomy" id="5949"/>
    <lineage>
        <taxon>Eukaryota</taxon>
        <taxon>Sar</taxon>
        <taxon>Alveolata</taxon>
        <taxon>Ciliophora</taxon>
        <taxon>Intramacronucleata</taxon>
        <taxon>Spirotrichea</taxon>
        <taxon>Stichotrichia</taxon>
        <taxon>Sporadotrichida</taxon>
        <taxon>Oxytrichidae</taxon>
        <taxon>Stylonychinae</taxon>
        <taxon>Stylonychia</taxon>
    </lineage>
</organism>
<dbReference type="GO" id="GO:0035197">
    <property type="term" value="F:siRNA binding"/>
    <property type="evidence" value="ECO:0007669"/>
    <property type="project" value="TreeGrafter"/>
</dbReference>
<sequence length="245" mass="28089">MEIDTPSLVLSQTNSLIDSVDFEELLAEFNYKFFGPDLKLIDINTGSGFVFQGQDHYDNLCQFVTKYIQQQLVRQYKMSEIFIPEDEDGPKGNIFISSNFYDARVKKCLVIIQGTGEVRAGQFLNHSIAVIAHSAGGRCVADLYSRFKDEFINKVKALVFTDSFYHGMCLSMNPKEIEWARKVGIHYKKYNRQYKQLGEQFKQQQGHILEVSAGTDRHELTTGFSHSLIVQFIDQKFKIGSNQKI</sequence>
<dbReference type="AlphaFoldDB" id="A0A078A8T7"/>
<gene>
    <name evidence="1" type="primary">Contig2496.g2683</name>
    <name evidence="1" type="ORF">STYLEM_7667</name>
</gene>
<protein>
    <submittedName>
        <fullName evidence="1">Uncharacterized protein</fullName>
    </submittedName>
</protein>
<dbReference type="PANTHER" id="PTHR21357">
    <property type="entry name" value="FAM172 FAMILY PROTEIN HOMOLOG CG10038"/>
    <property type="match status" value="1"/>
</dbReference>
<proteinExistence type="predicted"/>
<dbReference type="InParanoid" id="A0A078A8T7"/>
<dbReference type="PANTHER" id="PTHR21357:SF4">
    <property type="entry name" value="FAM172 FAMILY PROTEIN HOMOLOG CG10038"/>
    <property type="match status" value="1"/>
</dbReference>
<evidence type="ECO:0000313" key="1">
    <source>
        <dbReference type="EMBL" id="CDW78685.1"/>
    </source>
</evidence>
<keyword evidence="2" id="KW-1185">Reference proteome</keyword>
<reference evidence="1 2" key="1">
    <citation type="submission" date="2014-06" db="EMBL/GenBank/DDBJ databases">
        <authorList>
            <person name="Swart Estienne"/>
        </authorList>
    </citation>
    <scope>NUCLEOTIDE SEQUENCE [LARGE SCALE GENOMIC DNA]</scope>
    <source>
        <strain evidence="1 2">130c</strain>
    </source>
</reference>
<name>A0A078A8T7_STYLE</name>
<dbReference type="InterPro" id="IPR048263">
    <property type="entry name" value="Arb2"/>
</dbReference>
<dbReference type="GO" id="GO:0031048">
    <property type="term" value="P:regulatory ncRNA-mediated heterochromatin formation"/>
    <property type="evidence" value="ECO:0007669"/>
    <property type="project" value="TreeGrafter"/>
</dbReference>
<dbReference type="Proteomes" id="UP000039865">
    <property type="component" value="Unassembled WGS sequence"/>
</dbReference>